<dbReference type="AlphaFoldDB" id="A0AAW8SU81"/>
<name>A0AAW8SU81_9ENTE</name>
<feature type="transmembrane region" description="Helical" evidence="1">
    <location>
        <begin position="309"/>
        <end position="330"/>
    </location>
</feature>
<gene>
    <name evidence="2" type="ORF">P7D78_09550</name>
</gene>
<dbReference type="Proteomes" id="UP001249240">
    <property type="component" value="Unassembled WGS sequence"/>
</dbReference>
<comment type="caution">
    <text evidence="2">The sequence shown here is derived from an EMBL/GenBank/DDBJ whole genome shotgun (WGS) entry which is preliminary data.</text>
</comment>
<keyword evidence="1" id="KW-0812">Transmembrane</keyword>
<evidence type="ECO:0000313" key="3">
    <source>
        <dbReference type="Proteomes" id="UP001249240"/>
    </source>
</evidence>
<organism evidence="2 3">
    <name type="scientific">Enterococcus raffinosus</name>
    <dbReference type="NCBI Taxonomy" id="71452"/>
    <lineage>
        <taxon>Bacteria</taxon>
        <taxon>Bacillati</taxon>
        <taxon>Bacillota</taxon>
        <taxon>Bacilli</taxon>
        <taxon>Lactobacillales</taxon>
        <taxon>Enterococcaceae</taxon>
        <taxon>Enterococcus</taxon>
    </lineage>
</organism>
<keyword evidence="1" id="KW-1133">Transmembrane helix</keyword>
<sequence length="347" mass="38815">MENWIDRYVFAVVEHLPEKERAEVERELRSNIYDMLSDNPSEAEIEQVLQKMGSPAALAEEYRQNPRYLISPQVYNEYIRLLKLLVPIVGILTAIIGAVTGAFEVLQGDNQSVNKIVQTIFQSGINSGVSGVLQTLVWTTIGFVIAERTGIFEKRKDAEWKLSDLAPVTVEKLIPISDAVAELAVTILFGGLLILWALDILPSGSFISGTGIIDEPLFSDSFVFFLIPVLIVGIALTVIANIYKLLDRRWTNRVCAWVIADNAITAVMWAFLLMHRNIFSSELVASLSERTWSEGDIIHYISIGETGKIRLILAGIIVVISLIQIIAVFFHRAKVVSFQDNYYRKSA</sequence>
<proteinExistence type="predicted"/>
<feature type="transmembrane region" description="Helical" evidence="1">
    <location>
        <begin position="221"/>
        <end position="242"/>
    </location>
</feature>
<feature type="transmembrane region" description="Helical" evidence="1">
    <location>
        <begin position="254"/>
        <end position="274"/>
    </location>
</feature>
<feature type="transmembrane region" description="Helical" evidence="1">
    <location>
        <begin position="123"/>
        <end position="146"/>
    </location>
</feature>
<accession>A0AAW8SU81</accession>
<feature type="transmembrane region" description="Helical" evidence="1">
    <location>
        <begin position="179"/>
        <end position="201"/>
    </location>
</feature>
<reference evidence="2" key="1">
    <citation type="submission" date="2023-03" db="EMBL/GenBank/DDBJ databases">
        <authorList>
            <person name="Shen W."/>
            <person name="Cai J."/>
        </authorList>
    </citation>
    <scope>NUCLEOTIDE SEQUENCE</scope>
    <source>
        <strain evidence="2">B646-2</strain>
    </source>
</reference>
<evidence type="ECO:0000313" key="2">
    <source>
        <dbReference type="EMBL" id="MDT2538370.1"/>
    </source>
</evidence>
<dbReference type="EMBL" id="JARPXM010000008">
    <property type="protein sequence ID" value="MDT2538370.1"/>
    <property type="molecule type" value="Genomic_DNA"/>
</dbReference>
<protein>
    <submittedName>
        <fullName evidence="2">Uncharacterized protein</fullName>
    </submittedName>
</protein>
<dbReference type="RefSeq" id="WP_010743637.1">
    <property type="nucleotide sequence ID" value="NZ_BAAAXM010000014.1"/>
</dbReference>
<evidence type="ECO:0000256" key="1">
    <source>
        <dbReference type="SAM" id="Phobius"/>
    </source>
</evidence>
<dbReference type="Pfam" id="PF22564">
    <property type="entry name" value="HAAS"/>
    <property type="match status" value="1"/>
</dbReference>
<feature type="transmembrane region" description="Helical" evidence="1">
    <location>
        <begin position="81"/>
        <end position="103"/>
    </location>
</feature>
<keyword evidence="1" id="KW-0472">Membrane</keyword>